<dbReference type="SMART" id="SM00530">
    <property type="entry name" value="HTH_XRE"/>
    <property type="match status" value="1"/>
</dbReference>
<evidence type="ECO:0000313" key="4">
    <source>
        <dbReference type="Proteomes" id="UP000019226"/>
    </source>
</evidence>
<evidence type="ECO:0000259" key="2">
    <source>
        <dbReference type="PROSITE" id="PS50943"/>
    </source>
</evidence>
<dbReference type="Gene3D" id="1.10.260.40">
    <property type="entry name" value="lambda repressor-like DNA-binding domains"/>
    <property type="match status" value="1"/>
</dbReference>
<dbReference type="CDD" id="cd00093">
    <property type="entry name" value="HTH_XRE"/>
    <property type="match status" value="1"/>
</dbReference>
<dbReference type="Pfam" id="PF01381">
    <property type="entry name" value="HTH_3"/>
    <property type="match status" value="1"/>
</dbReference>
<dbReference type="EMBL" id="CP004350">
    <property type="protein sequence ID" value="AHI19577.1"/>
    <property type="molecule type" value="Genomic_DNA"/>
</dbReference>
<proteinExistence type="predicted"/>
<dbReference type="RefSeq" id="WP_081748469.1">
    <property type="nucleotide sequence ID" value="NZ_CP004350.1"/>
</dbReference>
<gene>
    <name evidence="3" type="ORF">CCASEI_05005</name>
</gene>
<feature type="compositionally biased region" description="Polar residues" evidence="1">
    <location>
        <begin position="92"/>
        <end position="102"/>
    </location>
</feature>
<dbReference type="InterPro" id="IPR001387">
    <property type="entry name" value="Cro/C1-type_HTH"/>
</dbReference>
<dbReference type="InterPro" id="IPR010982">
    <property type="entry name" value="Lambda_DNA-bd_dom_sf"/>
</dbReference>
<dbReference type="Proteomes" id="UP000019226">
    <property type="component" value="Chromosome"/>
</dbReference>
<feature type="compositionally biased region" description="Basic and acidic residues" evidence="1">
    <location>
        <begin position="110"/>
        <end position="130"/>
    </location>
</feature>
<dbReference type="GeneID" id="82878991"/>
<sequence length="130" mass="14759">MSNSQQNEQKAHAKEILREQREFRESLVRIREERDLSQSQVGEMLGLSQSAIAQFERYDSNPTLGTIRRYALAVGASIVMSASPRAAEFVSPSRQASKSFTVSRKLRSGSKLENHEKDVWQPSTRKVEYA</sequence>
<dbReference type="SUPFAM" id="SSF47413">
    <property type="entry name" value="lambda repressor-like DNA-binding domains"/>
    <property type="match status" value="1"/>
</dbReference>
<reference evidence="4" key="1">
    <citation type="submission" date="2013-02" db="EMBL/GenBank/DDBJ databases">
        <title>The complete genome sequence of Corynebacterium casei LMG S-19264 (=DSM 44701).</title>
        <authorList>
            <person name="Ruckert C."/>
            <person name="Albersmeier A."/>
            <person name="Kalinowski J."/>
        </authorList>
    </citation>
    <scope>NUCLEOTIDE SEQUENCE [LARGE SCALE GENOMIC DNA]</scope>
    <source>
        <strain evidence="4">LMG S-19264</strain>
    </source>
</reference>
<dbReference type="PROSITE" id="PS50943">
    <property type="entry name" value="HTH_CROC1"/>
    <property type="match status" value="1"/>
</dbReference>
<keyword evidence="4" id="KW-1185">Reference proteome</keyword>
<protein>
    <recommendedName>
        <fullName evidence="2">HTH cro/C1-type domain-containing protein</fullName>
    </recommendedName>
</protein>
<evidence type="ECO:0000256" key="1">
    <source>
        <dbReference type="SAM" id="MobiDB-lite"/>
    </source>
</evidence>
<accession>A0ABN4CB31</accession>
<name>A0ABN4CB31_9CORY</name>
<organism evidence="3 4">
    <name type="scientific">Corynebacterium casei LMG S-19264</name>
    <dbReference type="NCBI Taxonomy" id="1285583"/>
    <lineage>
        <taxon>Bacteria</taxon>
        <taxon>Bacillati</taxon>
        <taxon>Actinomycetota</taxon>
        <taxon>Actinomycetes</taxon>
        <taxon>Mycobacteriales</taxon>
        <taxon>Corynebacteriaceae</taxon>
        <taxon>Corynebacterium</taxon>
    </lineage>
</organism>
<evidence type="ECO:0000313" key="3">
    <source>
        <dbReference type="EMBL" id="AHI19577.1"/>
    </source>
</evidence>
<feature type="region of interest" description="Disordered" evidence="1">
    <location>
        <begin position="91"/>
        <end position="130"/>
    </location>
</feature>
<feature type="domain" description="HTH cro/C1-type" evidence="2">
    <location>
        <begin position="27"/>
        <end position="81"/>
    </location>
</feature>